<evidence type="ECO:0000313" key="1">
    <source>
        <dbReference type="EMBL" id="SNT76437.1"/>
    </source>
</evidence>
<gene>
    <name evidence="1" type="ORF">SAMN05444959_1203</name>
</gene>
<reference evidence="1 2" key="1">
    <citation type="submission" date="2017-07" db="EMBL/GenBank/DDBJ databases">
        <authorList>
            <person name="Sun Z.S."/>
            <person name="Albrecht U."/>
            <person name="Echele G."/>
            <person name="Lee C.C."/>
        </authorList>
    </citation>
    <scope>NUCLEOTIDE SEQUENCE [LARGE SCALE GENOMIC DNA]</scope>
    <source>
        <strain evidence="1 2">DSM 14827</strain>
    </source>
</reference>
<dbReference type="EMBL" id="FZQB01000020">
    <property type="protein sequence ID" value="SNT76437.1"/>
    <property type="molecule type" value="Genomic_DNA"/>
</dbReference>
<dbReference type="RefSeq" id="WP_143811493.1">
    <property type="nucleotide sequence ID" value="NZ_FZQB01000020.1"/>
</dbReference>
<dbReference type="Proteomes" id="UP000198307">
    <property type="component" value="Unassembled WGS sequence"/>
</dbReference>
<proteinExistence type="predicted"/>
<name>A0A239Q3B6_9RHOB</name>
<sequence length="114" mass="12560">MTVRLSGFKSSRLPCVVKGNEHITEDDCRELWCAVLAEAWREAFTTSTTATPRDIAVARRWFGSRDFHTVCALAGLDGDYVMCGFRAAVRGDRPKDVGFNPRGTGPVPKVWVAA</sequence>
<evidence type="ECO:0000313" key="2">
    <source>
        <dbReference type="Proteomes" id="UP000198307"/>
    </source>
</evidence>
<accession>A0A239Q3B6</accession>
<protein>
    <submittedName>
        <fullName evidence="1">Uncharacterized protein</fullName>
    </submittedName>
</protein>
<keyword evidence="2" id="KW-1185">Reference proteome</keyword>
<dbReference type="OrthoDB" id="7874956at2"/>
<dbReference type="AlphaFoldDB" id="A0A239Q3B6"/>
<organism evidence="1 2">
    <name type="scientific">Paracoccus seriniphilus</name>
    <dbReference type="NCBI Taxonomy" id="184748"/>
    <lineage>
        <taxon>Bacteria</taxon>
        <taxon>Pseudomonadati</taxon>
        <taxon>Pseudomonadota</taxon>
        <taxon>Alphaproteobacteria</taxon>
        <taxon>Rhodobacterales</taxon>
        <taxon>Paracoccaceae</taxon>
        <taxon>Paracoccus</taxon>
    </lineage>
</organism>